<dbReference type="GO" id="GO:0016491">
    <property type="term" value="F:oxidoreductase activity"/>
    <property type="evidence" value="ECO:0007669"/>
    <property type="project" value="InterPro"/>
</dbReference>
<feature type="region of interest" description="Disordered" evidence="1">
    <location>
        <begin position="1"/>
        <end position="22"/>
    </location>
</feature>
<evidence type="ECO:0000313" key="4">
    <source>
        <dbReference type="Proteomes" id="UP000294593"/>
    </source>
</evidence>
<gene>
    <name evidence="3" type="ORF">EV672_108184</name>
</gene>
<sequence>MTGEAATVSPTQPHPVQGDPDLRSIGAMNTALTLDVVSDISCPWCAVGLSALQQAIAQVSAQVSAQGSDPATEPPLTVSLRCQPFELNPQMPPGGQDIGEHLTQKYGSTPEQQAQIRETIRQRGAEVGFTFNTQGRGRIYNTFDAHRLLHWADIEHPAQQLALKMALLHACHTERQAMDEPEVLLAAVRAAGLDATRAQAVLDSELFAEEVREQEAFYTSHGIHAVPAVVINGRHLVSGGQPVEVYVQALRQVAAAS</sequence>
<dbReference type="InterPro" id="IPR001853">
    <property type="entry name" value="DSBA-like_thioredoxin_dom"/>
</dbReference>
<dbReference type="PANTHER" id="PTHR13887">
    <property type="entry name" value="GLUTATHIONE S-TRANSFERASE KAPPA"/>
    <property type="match status" value="1"/>
</dbReference>
<evidence type="ECO:0000256" key="1">
    <source>
        <dbReference type="SAM" id="MobiDB-lite"/>
    </source>
</evidence>
<dbReference type="SUPFAM" id="SSF52833">
    <property type="entry name" value="Thioredoxin-like"/>
    <property type="match status" value="1"/>
</dbReference>
<keyword evidence="4" id="KW-1185">Reference proteome</keyword>
<dbReference type="Gene3D" id="3.40.30.10">
    <property type="entry name" value="Glutaredoxin"/>
    <property type="match status" value="1"/>
</dbReference>
<proteinExistence type="predicted"/>
<evidence type="ECO:0000259" key="2">
    <source>
        <dbReference type="Pfam" id="PF01323"/>
    </source>
</evidence>
<dbReference type="GO" id="GO:0016853">
    <property type="term" value="F:isomerase activity"/>
    <property type="evidence" value="ECO:0007669"/>
    <property type="project" value="UniProtKB-KW"/>
</dbReference>
<name>A0A4R6R6C0_9BURK</name>
<organism evidence="3 4">
    <name type="scientific">Aquabacterium commune</name>
    <dbReference type="NCBI Taxonomy" id="70586"/>
    <lineage>
        <taxon>Bacteria</taxon>
        <taxon>Pseudomonadati</taxon>
        <taxon>Pseudomonadota</taxon>
        <taxon>Betaproteobacteria</taxon>
        <taxon>Burkholderiales</taxon>
        <taxon>Aquabacterium</taxon>
    </lineage>
</organism>
<evidence type="ECO:0000313" key="3">
    <source>
        <dbReference type="EMBL" id="TDP81399.1"/>
    </source>
</evidence>
<dbReference type="PANTHER" id="PTHR13887:SF41">
    <property type="entry name" value="THIOREDOXIN SUPERFAMILY PROTEIN"/>
    <property type="match status" value="1"/>
</dbReference>
<feature type="domain" description="DSBA-like thioredoxin" evidence="2">
    <location>
        <begin position="33"/>
        <end position="250"/>
    </location>
</feature>
<dbReference type="EMBL" id="SNXW01000008">
    <property type="protein sequence ID" value="TDP81399.1"/>
    <property type="molecule type" value="Genomic_DNA"/>
</dbReference>
<dbReference type="Proteomes" id="UP000294593">
    <property type="component" value="Unassembled WGS sequence"/>
</dbReference>
<protein>
    <submittedName>
        <fullName evidence="3">Putative DsbA family dithiol-disulfide isomerase</fullName>
    </submittedName>
</protein>
<dbReference type="AlphaFoldDB" id="A0A4R6R6C0"/>
<dbReference type="Pfam" id="PF01323">
    <property type="entry name" value="DSBA"/>
    <property type="match status" value="1"/>
</dbReference>
<accession>A0A4R6R6C0</accession>
<dbReference type="CDD" id="cd03024">
    <property type="entry name" value="DsbA_FrnE"/>
    <property type="match status" value="1"/>
</dbReference>
<reference evidence="3 4" key="1">
    <citation type="submission" date="2019-03" db="EMBL/GenBank/DDBJ databases">
        <title>Genomic Encyclopedia of Type Strains, Phase IV (KMG-IV): sequencing the most valuable type-strain genomes for metagenomic binning, comparative biology and taxonomic classification.</title>
        <authorList>
            <person name="Goeker M."/>
        </authorList>
    </citation>
    <scope>NUCLEOTIDE SEQUENCE [LARGE SCALE GENOMIC DNA]</scope>
    <source>
        <strain evidence="3 4">DSM 11901</strain>
    </source>
</reference>
<comment type="caution">
    <text evidence="3">The sequence shown here is derived from an EMBL/GenBank/DDBJ whole genome shotgun (WGS) entry which is preliminary data.</text>
</comment>
<keyword evidence="3" id="KW-0413">Isomerase</keyword>
<dbReference type="InterPro" id="IPR036249">
    <property type="entry name" value="Thioredoxin-like_sf"/>
</dbReference>